<dbReference type="Proteomes" id="UP000264676">
    <property type="component" value="Segment"/>
</dbReference>
<dbReference type="EMBL" id="MH752840">
    <property type="protein sequence ID" value="AXU22700.1"/>
    <property type="molecule type" value="Genomic_DNA"/>
</dbReference>
<sequence>MITTLLWRIWLCQSLSSQRRVLMFKLKSAWNIAVGDEIRIPGGETIMKISRIEYEGDRVFHIFAEDGREIYIQAGSHIYIRKKGDDK</sequence>
<reference evidence="1 2" key="1">
    <citation type="submission" date="2018-08" db="EMBL/GenBank/DDBJ databases">
        <title>Complete Genome Sequence of Escherichia Phage vB_EcoM-Pr121LW Isolated from Soil Sample in an Organic Farm.</title>
        <authorList>
            <person name="Liao Y.-T."/>
            <person name="Liu F."/>
            <person name="Wu V."/>
        </authorList>
    </citation>
    <scope>NUCLEOTIDE SEQUENCE [LARGE SCALE GENOMIC DNA]</scope>
</reference>
<name>A0A385F289_9CAUD</name>
<evidence type="ECO:0000313" key="2">
    <source>
        <dbReference type="Proteomes" id="UP000264676"/>
    </source>
</evidence>
<proteinExistence type="predicted"/>
<evidence type="ECO:0000313" key="1">
    <source>
        <dbReference type="EMBL" id="AXU22700.1"/>
    </source>
</evidence>
<protein>
    <submittedName>
        <fullName evidence="1">Uncharacterized protein</fullName>
    </submittedName>
</protein>
<organism evidence="1 2">
    <name type="scientific">Escherichia phage vB_EcoM-Pr121LW</name>
    <dbReference type="NCBI Taxonomy" id="2306966"/>
    <lineage>
        <taxon>Viruses</taxon>
        <taxon>Duplodnaviria</taxon>
        <taxon>Heunggongvirae</taxon>
        <taxon>Uroviricota</taxon>
        <taxon>Caudoviricetes</taxon>
        <taxon>Vequintavirinae</taxon>
        <taxon>Vequintavirus</taxon>
        <taxon>Vequintavirus murica</taxon>
    </lineage>
</organism>
<gene>
    <name evidence="1" type="ORF">Pr121lw_186</name>
</gene>
<accession>A0A385F289</accession>